<sequence>MDGIIEFGKILLPAGVVLYAMYLVVKSFLNKEIEKKAFEVRSKNTETVLPIRLQAYERMCLFLERIAPDNLLIRLNDASYSSKHFQQILLAEIRNEFNHNLSQQIYMSDEAWELVRSAMEEIIATINEASGQMTDDAKSVDLAKKIIDLMMNKPTDPVRDALKMLKNEIRVSF</sequence>
<keyword evidence="1" id="KW-0812">Transmembrane</keyword>
<keyword evidence="1" id="KW-0472">Membrane</keyword>
<dbReference type="EMBL" id="JAUJEA010000007">
    <property type="protein sequence ID" value="MDN5203440.1"/>
    <property type="molecule type" value="Genomic_DNA"/>
</dbReference>
<evidence type="ECO:0000256" key="1">
    <source>
        <dbReference type="SAM" id="Phobius"/>
    </source>
</evidence>
<dbReference type="InterPro" id="IPR057695">
    <property type="entry name" value="DUF7935"/>
</dbReference>
<accession>A0ABT8KRP1</accession>
<organism evidence="2 3">
    <name type="scientific">Splendidivirga corallicola</name>
    <dbReference type="NCBI Taxonomy" id="3051826"/>
    <lineage>
        <taxon>Bacteria</taxon>
        <taxon>Pseudomonadati</taxon>
        <taxon>Bacteroidota</taxon>
        <taxon>Cytophagia</taxon>
        <taxon>Cytophagales</taxon>
        <taxon>Splendidivirgaceae</taxon>
        <taxon>Splendidivirga</taxon>
    </lineage>
</organism>
<keyword evidence="1" id="KW-1133">Transmembrane helix</keyword>
<dbReference type="Pfam" id="PF25589">
    <property type="entry name" value="DUF7935"/>
    <property type="match status" value="1"/>
</dbReference>
<dbReference type="RefSeq" id="WP_346753462.1">
    <property type="nucleotide sequence ID" value="NZ_JAUJEA010000007.1"/>
</dbReference>
<gene>
    <name evidence="2" type="ORF">QQ008_18785</name>
</gene>
<keyword evidence="3" id="KW-1185">Reference proteome</keyword>
<name>A0ABT8KRP1_9BACT</name>
<evidence type="ECO:0000313" key="3">
    <source>
        <dbReference type="Proteomes" id="UP001172082"/>
    </source>
</evidence>
<dbReference type="Proteomes" id="UP001172082">
    <property type="component" value="Unassembled WGS sequence"/>
</dbReference>
<feature type="transmembrane region" description="Helical" evidence="1">
    <location>
        <begin position="6"/>
        <end position="25"/>
    </location>
</feature>
<evidence type="ECO:0000313" key="2">
    <source>
        <dbReference type="EMBL" id="MDN5203440.1"/>
    </source>
</evidence>
<reference evidence="2" key="1">
    <citation type="submission" date="2023-06" db="EMBL/GenBank/DDBJ databases">
        <title>Genomic of Parafulvivirga corallium.</title>
        <authorList>
            <person name="Wang G."/>
        </authorList>
    </citation>
    <scope>NUCLEOTIDE SEQUENCE</scope>
    <source>
        <strain evidence="2">BMA10</strain>
    </source>
</reference>
<protein>
    <submittedName>
        <fullName evidence="2">Uncharacterized protein</fullName>
    </submittedName>
</protein>
<proteinExistence type="predicted"/>
<comment type="caution">
    <text evidence="2">The sequence shown here is derived from an EMBL/GenBank/DDBJ whole genome shotgun (WGS) entry which is preliminary data.</text>
</comment>